<keyword evidence="7 12" id="KW-0067">ATP-binding</keyword>
<feature type="compositionally biased region" description="Low complexity" evidence="13">
    <location>
        <begin position="650"/>
        <end position="667"/>
    </location>
</feature>
<feature type="binding site" evidence="12">
    <location>
        <position position="163"/>
    </location>
    <ligand>
        <name>ATP</name>
        <dbReference type="ChEBI" id="CHEBI:30616"/>
    </ligand>
</feature>
<dbReference type="InterPro" id="IPR017441">
    <property type="entry name" value="Protein_kinase_ATP_BS"/>
</dbReference>
<dbReference type="SUPFAM" id="SSF50044">
    <property type="entry name" value="SH3-domain"/>
    <property type="match status" value="1"/>
</dbReference>
<evidence type="ECO:0000256" key="3">
    <source>
        <dbReference type="ARBA" id="ARBA00022443"/>
    </source>
</evidence>
<feature type="region of interest" description="Disordered" evidence="13">
    <location>
        <begin position="734"/>
        <end position="875"/>
    </location>
</feature>
<dbReference type="PRINTS" id="PR00109">
    <property type="entry name" value="TYRKINASE"/>
</dbReference>
<evidence type="ECO:0000313" key="16">
    <source>
        <dbReference type="EMBL" id="CAI7997882.1"/>
    </source>
</evidence>
<evidence type="ECO:0000256" key="7">
    <source>
        <dbReference type="ARBA" id="ARBA00022840"/>
    </source>
</evidence>
<evidence type="ECO:0000256" key="1">
    <source>
        <dbReference type="ARBA" id="ARBA00004308"/>
    </source>
</evidence>
<dbReference type="GO" id="GO:0004674">
    <property type="term" value="F:protein serine/threonine kinase activity"/>
    <property type="evidence" value="ECO:0007669"/>
    <property type="project" value="UniProtKB-EC"/>
</dbReference>
<feature type="region of interest" description="Disordered" evidence="13">
    <location>
        <begin position="551"/>
        <end position="572"/>
    </location>
</feature>
<dbReference type="CDD" id="cd00174">
    <property type="entry name" value="SH3"/>
    <property type="match status" value="1"/>
</dbReference>
<feature type="compositionally biased region" description="Polar residues" evidence="13">
    <location>
        <begin position="857"/>
        <end position="870"/>
    </location>
</feature>
<dbReference type="InterPro" id="IPR013761">
    <property type="entry name" value="SAM/pointed_sf"/>
</dbReference>
<reference evidence="16" key="1">
    <citation type="submission" date="2023-03" db="EMBL/GenBank/DDBJ databases">
        <authorList>
            <person name="Steffen K."/>
            <person name="Cardenas P."/>
        </authorList>
    </citation>
    <scope>NUCLEOTIDE SEQUENCE</scope>
</reference>
<dbReference type="InterPro" id="IPR036028">
    <property type="entry name" value="SH3-like_dom_sf"/>
</dbReference>
<dbReference type="FunFam" id="1.10.510.10:FF:001512">
    <property type="entry name" value="Receptor tyrosine-protein kinase erbB-2"/>
    <property type="match status" value="1"/>
</dbReference>
<feature type="region of interest" description="Disordered" evidence="13">
    <location>
        <begin position="506"/>
        <end position="539"/>
    </location>
</feature>
<dbReference type="SUPFAM" id="SSF56112">
    <property type="entry name" value="Protein kinase-like (PK-like)"/>
    <property type="match status" value="1"/>
</dbReference>
<sequence>MATSAGRKTWEAGTVTDPELWRDQQRFYNFLQHYDLHKYHQRFSKMGVLRLNHFKDVTDADLDAVGLTPPEKTRLRKKLEENFSKKGKIMKAIAGKAKAFDRDPVPESFLQVQLPTNEPITQEATLISKDDIKYEKKLGEGAHGAVFEGTWSNKHGSVSVAVKTLYGKEEVHSTFIKEAQSMRALLHPHIIQLYGIVLSSPLMLVQELAPYGDLHTFLRKNGASKNLELFHTYATQIADAMKYLEAKRIIHRDLATRNILLSAVDFLKLSDFGMARILDEQTGIYNLSNLQSRIPISWTALEALTHAKFSSASDVWSYAVTLWEIYSLGEIPWKGLNPIEIRDCLVRGERLGCPERCPREIYHVMTSSWEARPQDRPTFTSIYQTLKRNQPTKLRAINTHAVAADTDNNCLSFHKGDILFLINKPKQGWMYGMLMNGRIGYFLEDHVTTSIDPIGDIKGRIQSGKAKVEQLPISGPTQVSHELHWGKNGEKWGETEKELTSNQGIVGRRSPLHSPPFKVVKSPGHSPTVKQRPQGGAAGVSTVTDAHYAEGISPTLSSGSGERVGSPTHPLSNVRVDEEDMIANDQYVTMRRGATMVAPQDRDDYIDMQPSMQAETPKRSSMYENIMHDDDADVDFYSVPHPRSRTMIPSDSSSGEGSRPGSSGSRRNQFSLPPRGQGVVASEQAPGTRDLDLSAVISQYSVATNLASQASEQFLADTPTGAISPTGIRFLPTVIPSSSSSTSNAPAGNELPRFHDDMRAMGGREGFQSMSPSNERPRPKPRKDVCVQRSSSMAAPNLPENPPRKLSLQRDIDISRLADEVENASLPENPPTLPTKPEDLEPLLPGDPPPIPDRTYMSPTHKQTEANGSKTPPPQPHIENTLAKEFPDAGVELCRRALESHSFDIEQAREEIQVQILLGMRMPQTDSSDCRRALKHCQGKIDRAASWLVERNLELEDRRV</sequence>
<dbReference type="InterPro" id="IPR008266">
    <property type="entry name" value="Tyr_kinase_AS"/>
</dbReference>
<keyword evidence="5 12" id="KW-0547">Nucleotide-binding</keyword>
<dbReference type="CDD" id="cd00192">
    <property type="entry name" value="PTKc"/>
    <property type="match status" value="1"/>
</dbReference>
<dbReference type="Proteomes" id="UP001174909">
    <property type="component" value="Unassembled WGS sequence"/>
</dbReference>
<keyword evidence="17" id="KW-1185">Reference proteome</keyword>
<dbReference type="CDD" id="cd14279">
    <property type="entry name" value="CUE"/>
    <property type="match status" value="1"/>
</dbReference>
<dbReference type="Gene3D" id="2.30.30.40">
    <property type="entry name" value="SH3 Domains"/>
    <property type="match status" value="1"/>
</dbReference>
<keyword evidence="4" id="KW-0808">Transferase</keyword>
<comment type="catalytic activity">
    <reaction evidence="10">
        <text>L-threonyl-[protein] + ATP = O-phospho-L-threonyl-[protein] + ADP + H(+)</text>
        <dbReference type="Rhea" id="RHEA:46608"/>
        <dbReference type="Rhea" id="RHEA-COMP:11060"/>
        <dbReference type="Rhea" id="RHEA-COMP:11605"/>
        <dbReference type="ChEBI" id="CHEBI:15378"/>
        <dbReference type="ChEBI" id="CHEBI:30013"/>
        <dbReference type="ChEBI" id="CHEBI:30616"/>
        <dbReference type="ChEBI" id="CHEBI:61977"/>
        <dbReference type="ChEBI" id="CHEBI:456216"/>
        <dbReference type="EC" id="2.7.11.1"/>
    </reaction>
</comment>
<dbReference type="InterPro" id="IPR020635">
    <property type="entry name" value="Tyr_kinase_cat_dom"/>
</dbReference>
<dbReference type="AlphaFoldDB" id="A0AA35W4K3"/>
<accession>A0AA35W4K3</accession>
<dbReference type="PROSITE" id="PS50002">
    <property type="entry name" value="SH3"/>
    <property type="match status" value="1"/>
</dbReference>
<dbReference type="GO" id="GO:0004715">
    <property type="term" value="F:non-membrane spanning protein tyrosine kinase activity"/>
    <property type="evidence" value="ECO:0007669"/>
    <property type="project" value="UniProtKB-EC"/>
</dbReference>
<organism evidence="16 17">
    <name type="scientific">Geodia barretti</name>
    <name type="common">Barrett's horny sponge</name>
    <dbReference type="NCBI Taxonomy" id="519541"/>
    <lineage>
        <taxon>Eukaryota</taxon>
        <taxon>Metazoa</taxon>
        <taxon>Porifera</taxon>
        <taxon>Demospongiae</taxon>
        <taxon>Heteroscleromorpha</taxon>
        <taxon>Tetractinellida</taxon>
        <taxon>Astrophorina</taxon>
        <taxon>Geodiidae</taxon>
        <taxon>Geodia</taxon>
    </lineage>
</organism>
<evidence type="ECO:0000313" key="17">
    <source>
        <dbReference type="Proteomes" id="UP001174909"/>
    </source>
</evidence>
<proteinExistence type="predicted"/>
<evidence type="ECO:0000256" key="4">
    <source>
        <dbReference type="ARBA" id="ARBA00022679"/>
    </source>
</evidence>
<evidence type="ECO:0000256" key="6">
    <source>
        <dbReference type="ARBA" id="ARBA00022777"/>
    </source>
</evidence>
<name>A0AA35W4K3_GEOBA</name>
<keyword evidence="9" id="KW-0829">Tyrosine-protein kinase</keyword>
<dbReference type="GO" id="GO:0050793">
    <property type="term" value="P:regulation of developmental process"/>
    <property type="evidence" value="ECO:0007669"/>
    <property type="project" value="UniProtKB-ARBA"/>
</dbReference>
<evidence type="ECO:0000256" key="13">
    <source>
        <dbReference type="SAM" id="MobiDB-lite"/>
    </source>
</evidence>
<dbReference type="InterPro" id="IPR000719">
    <property type="entry name" value="Prot_kinase_dom"/>
</dbReference>
<feature type="domain" description="Protein kinase" evidence="15">
    <location>
        <begin position="132"/>
        <end position="393"/>
    </location>
</feature>
<dbReference type="PROSITE" id="PS00109">
    <property type="entry name" value="PROTEIN_KINASE_TYR"/>
    <property type="match status" value="1"/>
</dbReference>
<dbReference type="Pfam" id="PF07714">
    <property type="entry name" value="PK_Tyr_Ser-Thr"/>
    <property type="match status" value="1"/>
</dbReference>
<dbReference type="Pfam" id="PF00018">
    <property type="entry name" value="SH3_1"/>
    <property type="match status" value="1"/>
</dbReference>
<dbReference type="GO" id="GO:0012505">
    <property type="term" value="C:endomembrane system"/>
    <property type="evidence" value="ECO:0007669"/>
    <property type="project" value="UniProtKB-SubCell"/>
</dbReference>
<evidence type="ECO:0000259" key="15">
    <source>
        <dbReference type="PROSITE" id="PS50011"/>
    </source>
</evidence>
<dbReference type="InterPro" id="IPR001245">
    <property type="entry name" value="Ser-Thr/Tyr_kinase_cat_dom"/>
</dbReference>
<dbReference type="EC" id="2.7.10.2" evidence="2"/>
<feature type="domain" description="SH3" evidence="14">
    <location>
        <begin position="389"/>
        <end position="452"/>
    </location>
</feature>
<dbReference type="InterPro" id="IPR011009">
    <property type="entry name" value="Kinase-like_dom_sf"/>
</dbReference>
<dbReference type="InterPro" id="IPR050198">
    <property type="entry name" value="Non-receptor_tyrosine_kinases"/>
</dbReference>
<keyword evidence="6 16" id="KW-0418">Kinase</keyword>
<dbReference type="GO" id="GO:0048468">
    <property type="term" value="P:cell development"/>
    <property type="evidence" value="ECO:0007669"/>
    <property type="project" value="UniProtKB-ARBA"/>
</dbReference>
<dbReference type="InterPro" id="IPR001452">
    <property type="entry name" value="SH3_domain"/>
</dbReference>
<evidence type="ECO:0000256" key="8">
    <source>
        <dbReference type="ARBA" id="ARBA00023136"/>
    </source>
</evidence>
<keyword evidence="8" id="KW-0472">Membrane</keyword>
<dbReference type="Pfam" id="PF22931">
    <property type="entry name" value="SAM_TNK"/>
    <property type="match status" value="1"/>
</dbReference>
<comment type="subcellular location">
    <subcellularLocation>
        <location evidence="1">Endomembrane system</location>
    </subcellularLocation>
</comment>
<evidence type="ECO:0000256" key="9">
    <source>
        <dbReference type="ARBA" id="ARBA00023137"/>
    </source>
</evidence>
<dbReference type="SUPFAM" id="SSF47769">
    <property type="entry name" value="SAM/Pointed domain"/>
    <property type="match status" value="1"/>
</dbReference>
<feature type="compositionally biased region" description="Basic and acidic residues" evidence="13">
    <location>
        <begin position="808"/>
        <end position="819"/>
    </location>
</feature>
<keyword evidence="3 11" id="KW-0728">SH3 domain</keyword>
<protein>
    <recommendedName>
        <fullName evidence="2">non-specific protein-tyrosine kinase</fullName>
        <ecNumber evidence="2">2.7.10.2</ecNumber>
    </recommendedName>
</protein>
<dbReference type="GO" id="GO:0005524">
    <property type="term" value="F:ATP binding"/>
    <property type="evidence" value="ECO:0007669"/>
    <property type="project" value="UniProtKB-UniRule"/>
</dbReference>
<evidence type="ECO:0000256" key="5">
    <source>
        <dbReference type="ARBA" id="ARBA00022741"/>
    </source>
</evidence>
<evidence type="ECO:0000259" key="14">
    <source>
        <dbReference type="PROSITE" id="PS50002"/>
    </source>
</evidence>
<dbReference type="Gene3D" id="1.10.510.10">
    <property type="entry name" value="Transferase(Phosphotransferase) domain 1"/>
    <property type="match status" value="1"/>
</dbReference>
<feature type="compositionally biased region" description="Basic and acidic residues" evidence="13">
    <location>
        <begin position="775"/>
        <end position="786"/>
    </location>
</feature>
<comment type="caution">
    <text evidence="16">The sequence shown here is derived from an EMBL/GenBank/DDBJ whole genome shotgun (WGS) entry which is preliminary data.</text>
</comment>
<evidence type="ECO:0000256" key="10">
    <source>
        <dbReference type="ARBA" id="ARBA00047899"/>
    </source>
</evidence>
<gene>
    <name evidence="16" type="ORF">GBAR_LOCUS2267</name>
</gene>
<dbReference type="PANTHER" id="PTHR24418">
    <property type="entry name" value="TYROSINE-PROTEIN KINASE"/>
    <property type="match status" value="1"/>
</dbReference>
<evidence type="ECO:0000256" key="12">
    <source>
        <dbReference type="PROSITE-ProRule" id="PRU10141"/>
    </source>
</evidence>
<dbReference type="PROSITE" id="PS00107">
    <property type="entry name" value="PROTEIN_KINASE_ATP"/>
    <property type="match status" value="1"/>
</dbReference>
<dbReference type="EMBL" id="CASHTH010000333">
    <property type="protein sequence ID" value="CAI7997882.1"/>
    <property type="molecule type" value="Genomic_DNA"/>
</dbReference>
<evidence type="ECO:0000256" key="2">
    <source>
        <dbReference type="ARBA" id="ARBA00011903"/>
    </source>
</evidence>
<dbReference type="SMART" id="SM00219">
    <property type="entry name" value="TyrKc"/>
    <property type="match status" value="1"/>
</dbReference>
<dbReference type="PROSITE" id="PS50011">
    <property type="entry name" value="PROTEIN_KINASE_DOM"/>
    <property type="match status" value="1"/>
</dbReference>
<feature type="region of interest" description="Disordered" evidence="13">
    <location>
        <begin position="633"/>
        <end position="686"/>
    </location>
</feature>
<evidence type="ECO:0000256" key="11">
    <source>
        <dbReference type="PROSITE-ProRule" id="PRU00192"/>
    </source>
</evidence>
<dbReference type="InterPro" id="IPR055175">
    <property type="entry name" value="ACK/TNK-like_SAM"/>
</dbReference>